<comment type="subcellular location">
    <subcellularLocation>
        <location evidence="1 6">Cell membrane</location>
        <topology evidence="1 6">Multi-pass membrane protein</topology>
    </subcellularLocation>
</comment>
<feature type="transmembrane region" description="Helical" evidence="6">
    <location>
        <begin position="59"/>
        <end position="82"/>
    </location>
</feature>
<comment type="similarity">
    <text evidence="6">Belongs to the ABC-4 integral membrane protein family.</text>
</comment>
<evidence type="ECO:0000256" key="4">
    <source>
        <dbReference type="ARBA" id="ARBA00022989"/>
    </source>
</evidence>
<proteinExistence type="inferred from homology"/>
<evidence type="ECO:0000313" key="9">
    <source>
        <dbReference type="Proteomes" id="UP000823927"/>
    </source>
</evidence>
<dbReference type="PANTHER" id="PTHR46795">
    <property type="entry name" value="ABC TRANSPORTER PERMEASE-RELATED-RELATED"/>
    <property type="match status" value="1"/>
</dbReference>
<protein>
    <submittedName>
        <fullName evidence="8">ABC transporter permease</fullName>
    </submittedName>
</protein>
<feature type="transmembrane region" description="Helical" evidence="6">
    <location>
        <begin position="289"/>
        <end position="310"/>
    </location>
</feature>
<evidence type="ECO:0000313" key="8">
    <source>
        <dbReference type="EMBL" id="HIS48871.1"/>
    </source>
</evidence>
<feature type="transmembrane region" description="Helical" evidence="6">
    <location>
        <begin position="589"/>
        <end position="607"/>
    </location>
</feature>
<dbReference type="EMBL" id="DVIT01000065">
    <property type="protein sequence ID" value="HIS48871.1"/>
    <property type="molecule type" value="Genomic_DNA"/>
</dbReference>
<dbReference type="Pfam" id="PF02687">
    <property type="entry name" value="FtsX"/>
    <property type="match status" value="1"/>
</dbReference>
<sequence>MGFKLALKNARRQAGNYGIYFITVTMSVALIFAINNVICNRQLQIFADTVKELGQGLDMLIWFIALVMAFVLGYGTSFMLKLRKREFGTYMILGMKRKHVMKIFMLETLLLDGAALICGILLGLGVYQALMLIVCSLMEMPPMFSGYSKRAFLMTILMVAVIFILASLTSGAYLRKVTIRELLKGPEQKRKKPTAHPWLWAFLGLCSTGAVILSVLFFSREMDRWTTTVNRNASWIFILLALFGTGIFGFHLSLAKCLMYILMKNKKLCSRGTNTFLLRQLWSQLGTNALMAGLLSVLITFAVAGANVSFTQKTSAQAALDRTVPFDIVGCLDMSREYAYDFDAATSMIREEVPIKEMLDYNVYTDGTRPVTQAVGFTVAYDMSSPAWEEYGPPDYYISLSDFNRFARALGRDELPEDGRFYLVSDISLELELEDGLTLEKNGLTAEYGGFIDSFPRVAFVYYVVIVPDEMIRGMDIAYMYRCFTLEDGPFDAQALSQALTYTDENGTFGPEERCDYEIKDCIRMEDNSTSAMIVVTALYIAMIFIFMAMAILALKTLAGVNDDRRRYMALYRIGSGPKVLCQTLFRQILVFFFFPAILPLALSLVIAWMCEKMIRISGFPQLSGSLYVNGAVIALVILGIYVLYFSAAWQIGKRNVFSGEIHIS</sequence>
<feature type="transmembrane region" description="Helical" evidence="6">
    <location>
        <begin position="627"/>
        <end position="646"/>
    </location>
</feature>
<evidence type="ECO:0000256" key="1">
    <source>
        <dbReference type="ARBA" id="ARBA00004651"/>
    </source>
</evidence>
<keyword evidence="3 6" id="KW-0812">Transmembrane</keyword>
<feature type="transmembrane region" description="Helical" evidence="6">
    <location>
        <begin position="151"/>
        <end position="174"/>
    </location>
</feature>
<keyword evidence="2 6" id="KW-1003">Cell membrane</keyword>
<feature type="transmembrane region" description="Helical" evidence="6">
    <location>
        <begin position="532"/>
        <end position="559"/>
    </location>
</feature>
<feature type="domain" description="ABC3 transporter permease C-terminal" evidence="7">
    <location>
        <begin position="60"/>
        <end position="177"/>
    </location>
</feature>
<feature type="transmembrane region" description="Helical" evidence="6">
    <location>
        <begin position="233"/>
        <end position="262"/>
    </location>
</feature>
<dbReference type="AlphaFoldDB" id="A0A9D1JS21"/>
<keyword evidence="4 6" id="KW-1133">Transmembrane helix</keyword>
<gene>
    <name evidence="8" type="ORF">IAB46_15225</name>
</gene>
<keyword evidence="5 6" id="KW-0472">Membrane</keyword>
<organism evidence="8 9">
    <name type="scientific">Candidatus Scybalocola faecigallinarum</name>
    <dbReference type="NCBI Taxonomy" id="2840941"/>
    <lineage>
        <taxon>Bacteria</taxon>
        <taxon>Bacillati</taxon>
        <taxon>Bacillota</taxon>
        <taxon>Clostridia</taxon>
        <taxon>Lachnospirales</taxon>
        <taxon>Lachnospiraceae</taxon>
        <taxon>Lachnospiraceae incertae sedis</taxon>
        <taxon>Candidatus Scybalocola (ex Gilroy et al. 2021)</taxon>
    </lineage>
</organism>
<evidence type="ECO:0000256" key="6">
    <source>
        <dbReference type="PIRNR" id="PIRNR018968"/>
    </source>
</evidence>
<accession>A0A9D1JS21</accession>
<dbReference type="GO" id="GO:0055085">
    <property type="term" value="P:transmembrane transport"/>
    <property type="evidence" value="ECO:0007669"/>
    <property type="project" value="UniProtKB-UniRule"/>
</dbReference>
<evidence type="ECO:0000256" key="5">
    <source>
        <dbReference type="ARBA" id="ARBA00023136"/>
    </source>
</evidence>
<dbReference type="Proteomes" id="UP000823927">
    <property type="component" value="Unassembled WGS sequence"/>
</dbReference>
<feature type="transmembrane region" description="Helical" evidence="6">
    <location>
        <begin position="195"/>
        <end position="218"/>
    </location>
</feature>
<evidence type="ECO:0000256" key="3">
    <source>
        <dbReference type="ARBA" id="ARBA00022692"/>
    </source>
</evidence>
<feature type="transmembrane region" description="Helical" evidence="6">
    <location>
        <begin position="20"/>
        <end position="39"/>
    </location>
</feature>
<feature type="transmembrane region" description="Helical" evidence="6">
    <location>
        <begin position="103"/>
        <end position="131"/>
    </location>
</feature>
<dbReference type="PIRSF" id="PIRSF018968">
    <property type="entry name" value="ABC_permease_BceB"/>
    <property type="match status" value="1"/>
</dbReference>
<dbReference type="PANTHER" id="PTHR46795:SF3">
    <property type="entry name" value="ABC TRANSPORTER PERMEASE"/>
    <property type="match status" value="1"/>
</dbReference>
<dbReference type="InterPro" id="IPR027022">
    <property type="entry name" value="ABC_permease_BceB-typ"/>
</dbReference>
<evidence type="ECO:0000259" key="7">
    <source>
        <dbReference type="Pfam" id="PF02687"/>
    </source>
</evidence>
<reference evidence="8" key="1">
    <citation type="submission" date="2020-10" db="EMBL/GenBank/DDBJ databases">
        <authorList>
            <person name="Gilroy R."/>
        </authorList>
    </citation>
    <scope>NUCLEOTIDE SEQUENCE</scope>
    <source>
        <strain evidence="8">CHK178-757</strain>
    </source>
</reference>
<reference evidence="8" key="2">
    <citation type="journal article" date="2021" name="PeerJ">
        <title>Extensive microbial diversity within the chicken gut microbiome revealed by metagenomics and culture.</title>
        <authorList>
            <person name="Gilroy R."/>
            <person name="Ravi A."/>
            <person name="Getino M."/>
            <person name="Pursley I."/>
            <person name="Horton D.L."/>
            <person name="Alikhan N.F."/>
            <person name="Baker D."/>
            <person name="Gharbi K."/>
            <person name="Hall N."/>
            <person name="Watson M."/>
            <person name="Adriaenssens E.M."/>
            <person name="Foster-Nyarko E."/>
            <person name="Jarju S."/>
            <person name="Secka A."/>
            <person name="Antonio M."/>
            <person name="Oren A."/>
            <person name="Chaudhuri R.R."/>
            <person name="La Ragione R."/>
            <person name="Hildebrand F."/>
            <person name="Pallen M.J."/>
        </authorList>
    </citation>
    <scope>NUCLEOTIDE SEQUENCE</scope>
    <source>
        <strain evidence="8">CHK178-757</strain>
    </source>
</reference>
<dbReference type="GO" id="GO:0005886">
    <property type="term" value="C:plasma membrane"/>
    <property type="evidence" value="ECO:0007669"/>
    <property type="project" value="UniProtKB-SubCell"/>
</dbReference>
<evidence type="ECO:0000256" key="2">
    <source>
        <dbReference type="ARBA" id="ARBA00022475"/>
    </source>
</evidence>
<keyword evidence="6" id="KW-0813">Transport</keyword>
<name>A0A9D1JS21_9FIRM</name>
<dbReference type="InterPro" id="IPR003838">
    <property type="entry name" value="ABC3_permease_C"/>
</dbReference>
<dbReference type="InterPro" id="IPR052536">
    <property type="entry name" value="ABC-4_Integral_Memb_Prot"/>
</dbReference>
<comment type="caution">
    <text evidence="8">The sequence shown here is derived from an EMBL/GenBank/DDBJ whole genome shotgun (WGS) entry which is preliminary data.</text>
</comment>